<comment type="function">
    <text evidence="10">Catalyzes the transfer of pyrophosphate from adenosine triphosphate (ATP) to 6-hydroxymethyl-7,8-dihydropterin, an enzymatic step in folate biosynthesis pathway.</text>
</comment>
<evidence type="ECO:0000256" key="1">
    <source>
        <dbReference type="ARBA" id="ARBA00005051"/>
    </source>
</evidence>
<comment type="pathway">
    <text evidence="1">Cofactor biosynthesis; tetrahydrofolate biosynthesis; 2-amino-4-hydroxy-6-hydroxymethyl-7,8-dihydropteridine diphosphate from 7,8-dihydroneopterin triphosphate: step 4/4.</text>
</comment>
<organism evidence="14 15">
    <name type="scientific">Helicobacter ganmani</name>
    <dbReference type="NCBI Taxonomy" id="60246"/>
    <lineage>
        <taxon>Bacteria</taxon>
        <taxon>Pseudomonadati</taxon>
        <taxon>Campylobacterota</taxon>
        <taxon>Epsilonproteobacteria</taxon>
        <taxon>Campylobacterales</taxon>
        <taxon>Helicobacteraceae</taxon>
        <taxon>Helicobacter</taxon>
    </lineage>
</organism>
<evidence type="ECO:0000256" key="3">
    <source>
        <dbReference type="ARBA" id="ARBA00013253"/>
    </source>
</evidence>
<dbReference type="PROSITE" id="PS00794">
    <property type="entry name" value="HPPK"/>
    <property type="match status" value="1"/>
</dbReference>
<keyword evidence="8" id="KW-0067">ATP-binding</keyword>
<comment type="caution">
    <text evidence="14">The sequence shown here is derived from an EMBL/GenBank/DDBJ whole genome shotgun (WGS) entry which is preliminary data.</text>
</comment>
<dbReference type="PANTHER" id="PTHR43071">
    <property type="entry name" value="2-AMINO-4-HYDROXY-6-HYDROXYMETHYLDIHYDROPTERIDINE PYROPHOSPHOKINASE"/>
    <property type="match status" value="1"/>
</dbReference>
<dbReference type="CDD" id="cd00483">
    <property type="entry name" value="HPPK"/>
    <property type="match status" value="1"/>
</dbReference>
<reference evidence="14 15" key="1">
    <citation type="submission" date="2018-04" db="EMBL/GenBank/DDBJ databases">
        <title>Novel Campyloabacter and Helicobacter Species and Strains.</title>
        <authorList>
            <person name="Mannion A.J."/>
            <person name="Shen Z."/>
            <person name="Fox J.G."/>
        </authorList>
    </citation>
    <scope>NUCLEOTIDE SEQUENCE [LARGE SCALE GENOMIC DNA]</scope>
    <source>
        <strain evidence="14 15">MIT 99-5101</strain>
    </source>
</reference>
<protein>
    <recommendedName>
        <fullName evidence="4">2-amino-4-hydroxy-6-hydroxymethyldihydropteridine pyrophosphokinase</fullName>
        <ecNumber evidence="3">2.7.6.3</ecNumber>
    </recommendedName>
    <alternativeName>
        <fullName evidence="11">6-hydroxymethyl-7,8-dihydropterin pyrophosphokinase</fullName>
    </alternativeName>
    <alternativeName>
        <fullName evidence="12">7,8-dihydro-6-hydroxymethylpterin-pyrophosphokinase</fullName>
    </alternativeName>
</protein>
<keyword evidence="5" id="KW-0808">Transferase</keyword>
<name>A0A3D8IEB5_9HELI</name>
<dbReference type="GO" id="GO:0046654">
    <property type="term" value="P:tetrahydrofolate biosynthetic process"/>
    <property type="evidence" value="ECO:0007669"/>
    <property type="project" value="UniProtKB-UniPathway"/>
</dbReference>
<accession>A0A3D8IEB5</accession>
<dbReference type="PANTHER" id="PTHR43071:SF1">
    <property type="entry name" value="2-AMINO-4-HYDROXY-6-HYDROXYMETHYLDIHYDROPTERIDINE PYROPHOSPHOKINASE"/>
    <property type="match status" value="1"/>
</dbReference>
<dbReference type="NCBIfam" id="TIGR01498">
    <property type="entry name" value="folK"/>
    <property type="match status" value="1"/>
</dbReference>
<dbReference type="Pfam" id="PF01288">
    <property type="entry name" value="HPPK"/>
    <property type="match status" value="1"/>
</dbReference>
<evidence type="ECO:0000256" key="5">
    <source>
        <dbReference type="ARBA" id="ARBA00022679"/>
    </source>
</evidence>
<gene>
    <name evidence="14" type="primary">folK</name>
    <name evidence="14" type="ORF">CQA43_04505</name>
</gene>
<dbReference type="UniPathway" id="UPA00077">
    <property type="reaction ID" value="UER00155"/>
</dbReference>
<evidence type="ECO:0000259" key="13">
    <source>
        <dbReference type="PROSITE" id="PS00794"/>
    </source>
</evidence>
<keyword evidence="6" id="KW-0547">Nucleotide-binding</keyword>
<dbReference type="Gene3D" id="3.30.70.560">
    <property type="entry name" value="7,8-Dihydro-6-hydroxymethylpterin-pyrophosphokinase HPPK"/>
    <property type="match status" value="1"/>
</dbReference>
<evidence type="ECO:0000313" key="15">
    <source>
        <dbReference type="Proteomes" id="UP000256650"/>
    </source>
</evidence>
<dbReference type="AlphaFoldDB" id="A0A3D8IEB5"/>
<evidence type="ECO:0000256" key="8">
    <source>
        <dbReference type="ARBA" id="ARBA00022840"/>
    </source>
</evidence>
<dbReference type="InterPro" id="IPR035907">
    <property type="entry name" value="Hppk_sf"/>
</dbReference>
<evidence type="ECO:0000256" key="2">
    <source>
        <dbReference type="ARBA" id="ARBA00005810"/>
    </source>
</evidence>
<dbReference type="Proteomes" id="UP000256650">
    <property type="component" value="Unassembled WGS sequence"/>
</dbReference>
<feature type="domain" description="7,8-dihydro-6-hydroxymethylpterin-pyrophosphokinase" evidence="13">
    <location>
        <begin position="131"/>
        <end position="142"/>
    </location>
</feature>
<dbReference type="SUPFAM" id="SSF55083">
    <property type="entry name" value="6-hydroxymethyl-7,8-dihydropterin pyrophosphokinase, HPPK"/>
    <property type="match status" value="1"/>
</dbReference>
<dbReference type="OrthoDB" id="9808041at2"/>
<evidence type="ECO:0000256" key="7">
    <source>
        <dbReference type="ARBA" id="ARBA00022777"/>
    </source>
</evidence>
<dbReference type="GO" id="GO:0046656">
    <property type="term" value="P:folic acid biosynthetic process"/>
    <property type="evidence" value="ECO:0007669"/>
    <property type="project" value="UniProtKB-KW"/>
</dbReference>
<comment type="similarity">
    <text evidence="2">Belongs to the HPPK family.</text>
</comment>
<dbReference type="GO" id="GO:0005524">
    <property type="term" value="F:ATP binding"/>
    <property type="evidence" value="ECO:0007669"/>
    <property type="project" value="UniProtKB-KW"/>
</dbReference>
<evidence type="ECO:0000256" key="12">
    <source>
        <dbReference type="ARBA" id="ARBA00033413"/>
    </source>
</evidence>
<evidence type="ECO:0000256" key="11">
    <source>
        <dbReference type="ARBA" id="ARBA00029766"/>
    </source>
</evidence>
<dbReference type="EMBL" id="NXLS01000003">
    <property type="protein sequence ID" value="RDU63440.1"/>
    <property type="molecule type" value="Genomic_DNA"/>
</dbReference>
<proteinExistence type="inferred from homology"/>
<dbReference type="InterPro" id="IPR000550">
    <property type="entry name" value="Hppk"/>
</dbReference>
<dbReference type="GO" id="GO:0016301">
    <property type="term" value="F:kinase activity"/>
    <property type="evidence" value="ECO:0007669"/>
    <property type="project" value="UniProtKB-KW"/>
</dbReference>
<evidence type="ECO:0000313" key="14">
    <source>
        <dbReference type="EMBL" id="RDU63440.1"/>
    </source>
</evidence>
<sequence>MTRLIYALPPLQGKFFALQSKTPRFTLVRPPNPYRSFKAYQQLKQYAILGIGANCGECLITFWKLFKRFKKKNVIISFSSILKNPAFGWEAQADFYNAVLWVKTKLGYVEFWSFCAYLERMFGRNRKRPFKNAPRTLDIDIIGFKNQFLRFKHLQIPHIAWSLRESVRIPLLERKV</sequence>
<keyword evidence="7 14" id="KW-0418">Kinase</keyword>
<evidence type="ECO:0000256" key="10">
    <source>
        <dbReference type="ARBA" id="ARBA00029409"/>
    </source>
</evidence>
<evidence type="ECO:0000256" key="9">
    <source>
        <dbReference type="ARBA" id="ARBA00022909"/>
    </source>
</evidence>
<keyword evidence="9" id="KW-0289">Folate biosynthesis</keyword>
<dbReference type="EC" id="2.7.6.3" evidence="3"/>
<dbReference type="GO" id="GO:0003848">
    <property type="term" value="F:2-amino-4-hydroxy-6-hydroxymethyldihydropteridine diphosphokinase activity"/>
    <property type="evidence" value="ECO:0007669"/>
    <property type="project" value="UniProtKB-EC"/>
</dbReference>
<keyword evidence="15" id="KW-1185">Reference proteome</keyword>
<evidence type="ECO:0000256" key="4">
    <source>
        <dbReference type="ARBA" id="ARBA00016218"/>
    </source>
</evidence>
<evidence type="ECO:0000256" key="6">
    <source>
        <dbReference type="ARBA" id="ARBA00022741"/>
    </source>
</evidence>